<dbReference type="InterPro" id="IPR036937">
    <property type="entry name" value="Adhesion_dom_fimbrial_sf"/>
</dbReference>
<organism evidence="3 4">
    <name type="scientific">Enterobacter cancerogenus</name>
    <dbReference type="NCBI Taxonomy" id="69218"/>
    <lineage>
        <taxon>Bacteria</taxon>
        <taxon>Pseudomonadati</taxon>
        <taxon>Pseudomonadota</taxon>
        <taxon>Gammaproteobacteria</taxon>
        <taxon>Enterobacterales</taxon>
        <taxon>Enterobacteriaceae</taxon>
        <taxon>Enterobacter</taxon>
        <taxon>Enterobacter cloacae complex</taxon>
    </lineage>
</organism>
<dbReference type="Gene3D" id="2.60.40.1090">
    <property type="entry name" value="Fimbrial-type adhesion domain"/>
    <property type="match status" value="1"/>
</dbReference>
<feature type="chain" id="PRO_5019710562" evidence="1">
    <location>
        <begin position="23"/>
        <end position="172"/>
    </location>
</feature>
<dbReference type="PANTHER" id="PTHR33420">
    <property type="entry name" value="FIMBRIAL SUBUNIT ELFA-RELATED"/>
    <property type="match status" value="1"/>
</dbReference>
<dbReference type="InterPro" id="IPR050263">
    <property type="entry name" value="Bact_Fimbrial_Adh_Pro"/>
</dbReference>
<accession>A0A484WWT2</accession>
<dbReference type="InterPro" id="IPR000259">
    <property type="entry name" value="Adhesion_dom_fimbrial"/>
</dbReference>
<dbReference type="EMBL" id="CAADIW010000005">
    <property type="protein sequence ID" value="VFS14983.1"/>
    <property type="molecule type" value="Genomic_DNA"/>
</dbReference>
<dbReference type="SUPFAM" id="SSF49401">
    <property type="entry name" value="Bacterial adhesins"/>
    <property type="match status" value="1"/>
</dbReference>
<dbReference type="Proteomes" id="UP000351155">
    <property type="component" value="Unassembled WGS sequence"/>
</dbReference>
<dbReference type="GO" id="GO:0009289">
    <property type="term" value="C:pilus"/>
    <property type="evidence" value="ECO:0007669"/>
    <property type="project" value="InterPro"/>
</dbReference>
<evidence type="ECO:0000256" key="1">
    <source>
        <dbReference type="SAM" id="SignalP"/>
    </source>
</evidence>
<gene>
    <name evidence="3" type="primary">smfA_2</name>
    <name evidence="3" type="ORF">NCTC12126_01057</name>
</gene>
<keyword evidence="1" id="KW-0732">Signal</keyword>
<sequence length="172" mass="17426">MKFKKTLLAVSLMMGITSFANAADQGHGTVTFHGNIIDAPCSLAGDSVDQKIEMGQISNVELENGGSSTPKPFDIQLENCSTATLKSVTATFTGAAGANGNLGITGDAKGASIVLTDGAGTKIELGKATAAQTLQDGNNTLAFSAYLQGDGASAAIVPGEFTGITDFTLAYQ</sequence>
<dbReference type="InterPro" id="IPR008966">
    <property type="entry name" value="Adhesion_dom_sf"/>
</dbReference>
<feature type="domain" description="Fimbrial-type adhesion" evidence="2">
    <location>
        <begin position="31"/>
        <end position="172"/>
    </location>
</feature>
<dbReference type="AlphaFoldDB" id="A0A484WWT2"/>
<dbReference type="PANTHER" id="PTHR33420:SF26">
    <property type="entry name" value="FIMBRIAL SUBUNIT"/>
    <property type="match status" value="1"/>
</dbReference>
<dbReference type="GO" id="GO:0043709">
    <property type="term" value="P:cell adhesion involved in single-species biofilm formation"/>
    <property type="evidence" value="ECO:0007669"/>
    <property type="project" value="TreeGrafter"/>
</dbReference>
<proteinExistence type="predicted"/>
<dbReference type="Pfam" id="PF00419">
    <property type="entry name" value="Fimbrial"/>
    <property type="match status" value="1"/>
</dbReference>
<name>A0A484WWT2_9ENTR</name>
<reference evidence="3 4" key="1">
    <citation type="submission" date="2019-03" db="EMBL/GenBank/DDBJ databases">
        <authorList>
            <consortium name="Pathogen Informatics"/>
        </authorList>
    </citation>
    <scope>NUCLEOTIDE SEQUENCE [LARGE SCALE GENOMIC DNA]</scope>
    <source>
        <strain evidence="3 4">NCTC12126</strain>
    </source>
</reference>
<evidence type="ECO:0000259" key="2">
    <source>
        <dbReference type="Pfam" id="PF00419"/>
    </source>
</evidence>
<feature type="signal peptide" evidence="1">
    <location>
        <begin position="1"/>
        <end position="22"/>
    </location>
</feature>
<evidence type="ECO:0000313" key="4">
    <source>
        <dbReference type="Proteomes" id="UP000351155"/>
    </source>
</evidence>
<evidence type="ECO:0000313" key="3">
    <source>
        <dbReference type="EMBL" id="VFS14983.1"/>
    </source>
</evidence>
<protein>
    <submittedName>
        <fullName evidence="3">Fimbrial protein</fullName>
    </submittedName>
</protein>